<evidence type="ECO:0000313" key="1">
    <source>
        <dbReference type="EMBL" id="KAG6959181.1"/>
    </source>
</evidence>
<organism evidence="1 2">
    <name type="scientific">Phytophthora aleatoria</name>
    <dbReference type="NCBI Taxonomy" id="2496075"/>
    <lineage>
        <taxon>Eukaryota</taxon>
        <taxon>Sar</taxon>
        <taxon>Stramenopiles</taxon>
        <taxon>Oomycota</taxon>
        <taxon>Peronosporomycetes</taxon>
        <taxon>Peronosporales</taxon>
        <taxon>Peronosporaceae</taxon>
        <taxon>Phytophthora</taxon>
    </lineage>
</organism>
<dbReference type="AlphaFoldDB" id="A0A8J5MF71"/>
<dbReference type="EMBL" id="JAENGY010000628">
    <property type="protein sequence ID" value="KAG6959181.1"/>
    <property type="molecule type" value="Genomic_DNA"/>
</dbReference>
<accession>A0A8J5MF71</accession>
<sequence length="99" mass="11414">ELCTLDSVEAAAEFVGGGFCCSQISHTDPYRQFLICHGVDHLMKWKIWRCNDFNRSRIYHNTVDHIRDEAVQCEGPHKSVITEEMKKFILQQDECGISP</sequence>
<reference evidence="1" key="1">
    <citation type="submission" date="2021-01" db="EMBL/GenBank/DDBJ databases">
        <title>Phytophthora aleatoria, a newly-described species from Pinus radiata is distinct from Phytophthora cactorum isolates based on comparative genomics.</title>
        <authorList>
            <person name="Mcdougal R."/>
            <person name="Panda P."/>
            <person name="Williams N."/>
            <person name="Studholme D.J."/>
        </authorList>
    </citation>
    <scope>NUCLEOTIDE SEQUENCE</scope>
    <source>
        <strain evidence="1">NZFS 4037</strain>
    </source>
</reference>
<comment type="caution">
    <text evidence="1">The sequence shown here is derived from an EMBL/GenBank/DDBJ whole genome shotgun (WGS) entry which is preliminary data.</text>
</comment>
<evidence type="ECO:0000313" key="2">
    <source>
        <dbReference type="Proteomes" id="UP000709295"/>
    </source>
</evidence>
<keyword evidence="2" id="KW-1185">Reference proteome</keyword>
<feature type="non-terminal residue" evidence="1">
    <location>
        <position position="99"/>
    </location>
</feature>
<gene>
    <name evidence="1" type="ORF">JG688_00010190</name>
</gene>
<dbReference type="Proteomes" id="UP000709295">
    <property type="component" value="Unassembled WGS sequence"/>
</dbReference>
<proteinExistence type="predicted"/>
<protein>
    <submittedName>
        <fullName evidence="1">Uncharacterized protein</fullName>
    </submittedName>
</protein>
<name>A0A8J5MF71_9STRA</name>